<gene>
    <name evidence="2" type="ORF">CO002_00295</name>
</gene>
<dbReference type="EMBL" id="PFGX01000009">
    <property type="protein sequence ID" value="PIW75743.1"/>
    <property type="molecule type" value="Genomic_DNA"/>
</dbReference>
<organism evidence="2 3">
    <name type="scientific">Candidatus Portnoybacteria bacterium CG_4_8_14_3_um_filter_44_10</name>
    <dbReference type="NCBI Taxonomy" id="1974802"/>
    <lineage>
        <taxon>Bacteria</taxon>
        <taxon>Candidatus Portnoyibacteriota</taxon>
    </lineage>
</organism>
<dbReference type="Gene3D" id="3.40.50.1010">
    <property type="entry name" value="5'-nuclease"/>
    <property type="match status" value="1"/>
</dbReference>
<evidence type="ECO:0000313" key="2">
    <source>
        <dbReference type="EMBL" id="PIW75743.1"/>
    </source>
</evidence>
<comment type="caution">
    <text evidence="2">The sequence shown here is derived from an EMBL/GenBank/DDBJ whole genome shotgun (WGS) entry which is preliminary data.</text>
</comment>
<dbReference type="AlphaFoldDB" id="A0A2M7IGT5"/>
<feature type="non-terminal residue" evidence="2">
    <location>
        <position position="1"/>
    </location>
</feature>
<sequence>IYLKRNAHFLRLRGKMMYDGNSPTLLLFADIPNVGGRGLADIERINWSTLKQKLAPGCPVQHCRAYCTLPKQYLFKEAWPVYKNLVADGFTVVCDREGFGKSKDIDNLMITDLLDDTHVNLEPHKKTILVIISGDRDFVAPLRLLRSRTERKEARLEVWVVSWKKQLARVLEEISDKVIYLDTLLKFIDPIGYELSKKKKRNK</sequence>
<protein>
    <recommendedName>
        <fullName evidence="1">NYN domain-containing protein</fullName>
    </recommendedName>
</protein>
<reference evidence="3" key="1">
    <citation type="submission" date="2017-09" db="EMBL/GenBank/DDBJ databases">
        <title>Depth-based differentiation of microbial function through sediment-hosted aquifers and enrichment of novel symbionts in the deep terrestrial subsurface.</title>
        <authorList>
            <person name="Probst A.J."/>
            <person name="Ladd B."/>
            <person name="Jarett J.K."/>
            <person name="Geller-Mcgrath D.E."/>
            <person name="Sieber C.M.K."/>
            <person name="Emerson J.B."/>
            <person name="Anantharaman K."/>
            <person name="Thomas B.C."/>
            <person name="Malmstrom R."/>
            <person name="Stieglmeier M."/>
            <person name="Klingl A."/>
            <person name="Woyke T."/>
            <person name="Ryan C.M."/>
            <person name="Banfield J.F."/>
        </authorList>
    </citation>
    <scope>NUCLEOTIDE SEQUENCE [LARGE SCALE GENOMIC DNA]</scope>
</reference>
<dbReference type="Proteomes" id="UP000231280">
    <property type="component" value="Unassembled WGS sequence"/>
</dbReference>
<accession>A0A2M7IGT5</accession>
<feature type="domain" description="NYN" evidence="1">
    <location>
        <begin position="26"/>
        <end position="181"/>
    </location>
</feature>
<dbReference type="Pfam" id="PF01936">
    <property type="entry name" value="NYN"/>
    <property type="match status" value="1"/>
</dbReference>
<dbReference type="InterPro" id="IPR021139">
    <property type="entry name" value="NYN"/>
</dbReference>
<evidence type="ECO:0000313" key="3">
    <source>
        <dbReference type="Proteomes" id="UP000231280"/>
    </source>
</evidence>
<proteinExistence type="predicted"/>
<name>A0A2M7IGT5_9BACT</name>
<dbReference type="GO" id="GO:0004540">
    <property type="term" value="F:RNA nuclease activity"/>
    <property type="evidence" value="ECO:0007669"/>
    <property type="project" value="InterPro"/>
</dbReference>
<evidence type="ECO:0000259" key="1">
    <source>
        <dbReference type="Pfam" id="PF01936"/>
    </source>
</evidence>